<feature type="region of interest" description="Disordered" evidence="1">
    <location>
        <begin position="741"/>
        <end position="771"/>
    </location>
</feature>
<keyword evidence="4" id="KW-1185">Reference proteome</keyword>
<name>A0ABX1P2R2_9CYAN</name>
<accession>A0ABX1P2R2</accession>
<evidence type="ECO:0000256" key="2">
    <source>
        <dbReference type="SAM" id="Phobius"/>
    </source>
</evidence>
<dbReference type="EMBL" id="QMEB01000007">
    <property type="protein sequence ID" value="NMG18251.1"/>
    <property type="molecule type" value="Genomic_DNA"/>
</dbReference>
<evidence type="ECO:0000313" key="3">
    <source>
        <dbReference type="EMBL" id="NMG18251.1"/>
    </source>
</evidence>
<feature type="compositionally biased region" description="Polar residues" evidence="1">
    <location>
        <begin position="747"/>
        <end position="757"/>
    </location>
</feature>
<keyword evidence="2" id="KW-1133">Transmembrane helix</keyword>
<keyword evidence="2" id="KW-0472">Membrane</keyword>
<feature type="transmembrane region" description="Helical" evidence="2">
    <location>
        <begin position="374"/>
        <end position="393"/>
    </location>
</feature>
<dbReference type="Proteomes" id="UP000718564">
    <property type="component" value="Unassembled WGS sequence"/>
</dbReference>
<comment type="caution">
    <text evidence="3">The sequence shown here is derived from an EMBL/GenBank/DDBJ whole genome shotgun (WGS) entry which is preliminary data.</text>
</comment>
<gene>
    <name evidence="3" type="ORF">DP116_01815</name>
</gene>
<proteinExistence type="predicted"/>
<protein>
    <submittedName>
        <fullName evidence="3">Uncharacterized protein</fullName>
    </submittedName>
</protein>
<evidence type="ECO:0000313" key="4">
    <source>
        <dbReference type="Proteomes" id="UP000718564"/>
    </source>
</evidence>
<reference evidence="3 4" key="1">
    <citation type="submission" date="2018-06" db="EMBL/GenBank/DDBJ databases">
        <title>Comparative genomics of Brasilonema spp. strains.</title>
        <authorList>
            <person name="Alvarenga D.O."/>
            <person name="Fiore M.F."/>
            <person name="Varani A.M."/>
        </authorList>
    </citation>
    <scope>NUCLEOTIDE SEQUENCE [LARGE SCALE GENOMIC DNA]</scope>
    <source>
        <strain evidence="3 4">SPC951</strain>
    </source>
</reference>
<dbReference type="RefSeq" id="WP_169153545.1">
    <property type="nucleotide sequence ID" value="NZ_CAWPJE010000271.1"/>
</dbReference>
<keyword evidence="2" id="KW-0812">Transmembrane</keyword>
<sequence>MQARTNPLSIIINPPGIQYGMPGDIVSLYAVVINEGDQSAVIDLFFTFDETFQKISGWSASPRASLAVAPKESSDEVTFDFEIPVDALAGTYDYTFVVDSPEHYPQDTPINFPGQLKVLLKEQTVIRAFDPTFSIIPATNPNKLITYRIDQPLQVVVKVENRSNRVDRFRLTCPDLDESWFKISYPATGLEGAGLFDVSALELNPHSEGEISLEFRPPIDTLAGSYSPTIRLLSENNPDLILLDLIYINLPTNYQLGIELNTILGKVSQKDGVFELALNNQGNLIRELFFNAKTRDEEEICTYKFDPSEFKLLPNTTEKASLLVKPGPWWRRPFFGQPLPINFEVNITDKQSYPLANASPQATLLWKARPWWQFLLLILLGLGLFAGISYMIWRLLNPEPLTIESFSTDKRKITEGDEVRLNWKINNYKPNRIEKLVVVIPQLPNNGHVYFDKKNNINELTKPVKSNQYPPCNFKPQEELECNRVTTGIKNQGKYVFELQVSYLQGSPLFNRRSQTVTKTAETEITKKPIAEVVDFKVDKSQYKTGESVSVSLTIKNPQLLNKLIINKKTNNLLVGNPVTLEFQNGKFKDPKLQKCKEENNLLKCTFSLPASNPGTFTYDISAISGDQVSNKQAQNPVEILPKPFKIVFFKINNIDNSQKQSIVLNEGDQITVSWKVEGENVSVKLSLNNGDVPVPQTGNTSQIPVDVNFPRQIILTVTDKFGKLPPQPKGFLIIVKPKPTPASDLITPSPSPTQNIFKPLPASPRSRPLF</sequence>
<evidence type="ECO:0000256" key="1">
    <source>
        <dbReference type="SAM" id="MobiDB-lite"/>
    </source>
</evidence>
<organism evidence="3 4">
    <name type="scientific">Brasilonema bromeliae SPC951</name>
    <dbReference type="NCBI Taxonomy" id="385972"/>
    <lineage>
        <taxon>Bacteria</taxon>
        <taxon>Bacillati</taxon>
        <taxon>Cyanobacteriota</taxon>
        <taxon>Cyanophyceae</taxon>
        <taxon>Nostocales</taxon>
        <taxon>Scytonemataceae</taxon>
        <taxon>Brasilonema</taxon>
        <taxon>Bromeliae group (in: Brasilonema)</taxon>
    </lineage>
</organism>